<dbReference type="Gene3D" id="1.10.8.870">
    <property type="entry name" value="Alpha-glycerophosphate oxidase, cap domain"/>
    <property type="match status" value="1"/>
</dbReference>
<dbReference type="InterPro" id="IPR006076">
    <property type="entry name" value="FAD-dep_OxRdtase"/>
</dbReference>
<dbReference type="Proteomes" id="UP000078597">
    <property type="component" value="Unassembled WGS sequence"/>
</dbReference>
<proteinExistence type="inferred from homology"/>
<keyword evidence="6 12" id="KW-0560">Oxidoreductase</keyword>
<keyword evidence="8" id="KW-0472">Membrane</keyword>
<reference evidence="11" key="1">
    <citation type="submission" date="2016-05" db="EMBL/GenBank/DDBJ databases">
        <authorList>
            <person name="Lavstsen T."/>
            <person name="Jespersen J.S."/>
        </authorList>
    </citation>
    <scope>NUCLEOTIDE SEQUENCE [LARGE SCALE GENOMIC DNA]</scope>
</reference>
<feature type="transmembrane region" description="Helical" evidence="8">
    <location>
        <begin position="6"/>
        <end position="23"/>
    </location>
</feature>
<evidence type="ECO:0000256" key="4">
    <source>
        <dbReference type="ARBA" id="ARBA00022630"/>
    </source>
</evidence>
<dbReference type="RefSeq" id="XP_028861339.1">
    <property type="nucleotide sequence ID" value="XM_029004673.1"/>
</dbReference>
<sequence>MLKKVLIGSSSLGIISVGSIYLLKINFHKNMIDKDVVYKYSTIANRNEMVNRLKNNHFDILIIGGGATGGGLALDCATRGIKCALVEKDDFSSGTSSKSTKLLHGGIRYLENAVKNFDLSELYFVWEALGERAHTMKIAPFMSRPVPIVMPIYKLWQVPYFAYNIKIYDLLADLVCYFDKVVPNSRYIQKVNTMEHFPLLKKENLKGSLLYYDGQHNDSRMNINLVLTSAMDEYVPGQIGATICNHMEVIGFIKHEQSQKIIGVKVLDKINNKEMEIYAKIIINATGPYGDVVRKIANENRKPMIQLSVGCHFILPKWYSSKNNGFIIPKTSDDRVLFILPWEHSTLVGTTDEHRKLEDNPKIQKKDIDFLAKELSKYIELSEEEIRNDIKAAWCGFRPLVREAKKGVASSATSDTGSTNASSSTLTTTTTSGDNKGIMKSELVGGKLEGVSEEELQNKHNVETHEISRSHEIIEDDNGLISILGGKWTIYRKMAQDTIDYVVAKHKDKIKTKYNCRTKFLMLIGSHDSNGNIKLDDLTYGCSKLSKNLVQKYEQLDYETANHLVSNYGYLSEKVCEIAKELNLFTKIDSTKPYIEAEIVYATRYEFASTISDIIGRRLRLGFIDTQVSNQAIKRIAKLLKNELKWSDDQMNKNIDEAEKYISSLSLN</sequence>
<reference evidence="12 14" key="3">
    <citation type="submission" date="2016-06" db="EMBL/GenBank/DDBJ databases">
        <authorList>
            <consortium name="Pathogen Informatics"/>
        </authorList>
    </citation>
    <scope>NUCLEOTIDE SEQUENCE [LARGE SCALE GENOMIC DNA]</scope>
</reference>
<evidence type="ECO:0000256" key="1">
    <source>
        <dbReference type="ARBA" id="ARBA00001974"/>
    </source>
</evidence>
<dbReference type="EMBL" id="LT594629">
    <property type="protein sequence ID" value="SCN12368.1"/>
    <property type="molecule type" value="Genomic_DNA"/>
</dbReference>
<dbReference type="OMA" id="PHIVKPM"/>
<dbReference type="Proteomes" id="UP000219813">
    <property type="component" value="Chromosome 8"/>
</dbReference>
<dbReference type="SUPFAM" id="SSF54373">
    <property type="entry name" value="FAD-linked reductases, C-terminal domain"/>
    <property type="match status" value="1"/>
</dbReference>
<feature type="region of interest" description="Disordered" evidence="7">
    <location>
        <begin position="409"/>
        <end position="438"/>
    </location>
</feature>
<organism evidence="11 13">
    <name type="scientific">Plasmodium malariae</name>
    <dbReference type="NCBI Taxonomy" id="5858"/>
    <lineage>
        <taxon>Eukaryota</taxon>
        <taxon>Sar</taxon>
        <taxon>Alveolata</taxon>
        <taxon>Apicomplexa</taxon>
        <taxon>Aconoidasida</taxon>
        <taxon>Haemosporida</taxon>
        <taxon>Plasmodiidae</taxon>
        <taxon>Plasmodium</taxon>
        <taxon>Plasmodium (Plasmodium)</taxon>
    </lineage>
</organism>
<comment type="similarity">
    <text evidence="2">Belongs to the FAD-dependent glycerol-3-phosphate dehydrogenase family.</text>
</comment>
<dbReference type="EMBL" id="FLQW01000609">
    <property type="protein sequence ID" value="SBS84958.1"/>
    <property type="molecule type" value="Genomic_DNA"/>
</dbReference>
<evidence type="ECO:0000256" key="3">
    <source>
        <dbReference type="ARBA" id="ARBA00013029"/>
    </source>
</evidence>
<dbReference type="Gene3D" id="3.30.9.10">
    <property type="entry name" value="D-Amino Acid Oxidase, subunit A, domain 2"/>
    <property type="match status" value="1"/>
</dbReference>
<dbReference type="InterPro" id="IPR036188">
    <property type="entry name" value="FAD/NAD-bd_sf"/>
</dbReference>
<evidence type="ECO:0000256" key="6">
    <source>
        <dbReference type="ARBA" id="ARBA00023002"/>
    </source>
</evidence>
<evidence type="ECO:0000313" key="14">
    <source>
        <dbReference type="Proteomes" id="UP000219813"/>
    </source>
</evidence>
<keyword evidence="8" id="KW-0812">Transmembrane</keyword>
<name>A0A1A8VWJ8_PLAMA</name>
<dbReference type="InterPro" id="IPR031656">
    <property type="entry name" value="DAO_C"/>
</dbReference>
<gene>
    <name evidence="12" type="primary">PmUG01_08049800</name>
    <name evidence="11" type="ORF">PMALA_011210</name>
    <name evidence="12" type="ORF">PMUG01_08049800</name>
</gene>
<dbReference type="Pfam" id="PF01266">
    <property type="entry name" value="DAO"/>
    <property type="match status" value="1"/>
</dbReference>
<dbReference type="Pfam" id="PF16901">
    <property type="entry name" value="DAO_C"/>
    <property type="match status" value="1"/>
</dbReference>
<dbReference type="Gene3D" id="3.50.50.60">
    <property type="entry name" value="FAD/NAD(P)-binding domain"/>
    <property type="match status" value="1"/>
</dbReference>
<dbReference type="VEuPathDB" id="PlasmoDB:PmUG01_08049800"/>
<dbReference type="SUPFAM" id="SSF51905">
    <property type="entry name" value="FAD/NAD(P)-binding domain"/>
    <property type="match status" value="1"/>
</dbReference>
<feature type="compositionally biased region" description="Low complexity" evidence="7">
    <location>
        <begin position="416"/>
        <end position="432"/>
    </location>
</feature>
<comment type="cofactor">
    <cofactor evidence="1">
        <name>FAD</name>
        <dbReference type="ChEBI" id="CHEBI:57692"/>
    </cofactor>
</comment>
<protein>
    <recommendedName>
        <fullName evidence="3">glycerol-3-phosphate dehydrogenase</fullName>
        <ecNumber evidence="3">1.1.5.3</ecNumber>
    </recommendedName>
</protein>
<evidence type="ECO:0000313" key="12">
    <source>
        <dbReference type="EMBL" id="SCN12368.1"/>
    </source>
</evidence>
<reference evidence="13" key="2">
    <citation type="submission" date="2016-05" db="EMBL/GenBank/DDBJ databases">
        <authorList>
            <person name="Naeem Raeece"/>
        </authorList>
    </citation>
    <scope>NUCLEOTIDE SEQUENCE [LARGE SCALE GENOMIC DNA]</scope>
</reference>
<dbReference type="PANTHER" id="PTHR11985">
    <property type="entry name" value="GLYCEROL-3-PHOSPHATE DEHYDROGENASE"/>
    <property type="match status" value="1"/>
</dbReference>
<dbReference type="GO" id="GO:0006072">
    <property type="term" value="P:glycerol-3-phosphate metabolic process"/>
    <property type="evidence" value="ECO:0007669"/>
    <property type="project" value="InterPro"/>
</dbReference>
<evidence type="ECO:0000256" key="8">
    <source>
        <dbReference type="SAM" id="Phobius"/>
    </source>
</evidence>
<evidence type="ECO:0000256" key="7">
    <source>
        <dbReference type="SAM" id="MobiDB-lite"/>
    </source>
</evidence>
<dbReference type="GeneID" id="39868480"/>
<dbReference type="PRINTS" id="PR01001">
    <property type="entry name" value="FADG3PDH"/>
</dbReference>
<keyword evidence="5" id="KW-0274">FAD</keyword>
<dbReference type="OrthoDB" id="264015at2759"/>
<dbReference type="InterPro" id="IPR038299">
    <property type="entry name" value="DAO_C_sf"/>
</dbReference>
<feature type="domain" description="FAD dependent oxidoreductase" evidence="9">
    <location>
        <begin position="59"/>
        <end position="402"/>
    </location>
</feature>
<feature type="domain" description="Alpha-glycerophosphate oxidase C-terminal" evidence="10">
    <location>
        <begin position="516"/>
        <end position="650"/>
    </location>
</feature>
<keyword evidence="8" id="KW-1133">Transmembrane helix</keyword>
<keyword evidence="4" id="KW-0285">Flavoprotein</keyword>
<evidence type="ECO:0000256" key="5">
    <source>
        <dbReference type="ARBA" id="ARBA00022827"/>
    </source>
</evidence>
<dbReference type="KEGG" id="pmal:PMUG01_08049800"/>
<evidence type="ECO:0000313" key="11">
    <source>
        <dbReference type="EMBL" id="SBS84958.1"/>
    </source>
</evidence>
<evidence type="ECO:0000256" key="2">
    <source>
        <dbReference type="ARBA" id="ARBA00007330"/>
    </source>
</evidence>
<dbReference type="GO" id="GO:0004368">
    <property type="term" value="F:glycerol-3-phosphate dehydrogenase (quinone) activity"/>
    <property type="evidence" value="ECO:0007669"/>
    <property type="project" value="UniProtKB-EC"/>
</dbReference>
<evidence type="ECO:0000313" key="13">
    <source>
        <dbReference type="Proteomes" id="UP000078597"/>
    </source>
</evidence>
<dbReference type="AlphaFoldDB" id="A0A1A8VWJ8"/>
<keyword evidence="14" id="KW-1185">Reference proteome</keyword>
<evidence type="ECO:0000259" key="10">
    <source>
        <dbReference type="Pfam" id="PF16901"/>
    </source>
</evidence>
<dbReference type="InterPro" id="IPR000447">
    <property type="entry name" value="G3P_DH_FAD-dep"/>
</dbReference>
<evidence type="ECO:0000259" key="9">
    <source>
        <dbReference type="Pfam" id="PF01266"/>
    </source>
</evidence>
<dbReference type="PANTHER" id="PTHR11985:SF15">
    <property type="entry name" value="GLYCEROL-3-PHOSPHATE DEHYDROGENASE, MITOCHONDRIAL"/>
    <property type="match status" value="1"/>
</dbReference>
<dbReference type="GO" id="GO:0005739">
    <property type="term" value="C:mitochondrion"/>
    <property type="evidence" value="ECO:0007669"/>
    <property type="project" value="TreeGrafter"/>
</dbReference>
<dbReference type="EC" id="1.1.5.3" evidence="3"/>
<accession>A0A1A8VWJ8</accession>